<evidence type="ECO:0000256" key="5">
    <source>
        <dbReference type="ARBA" id="ARBA00023180"/>
    </source>
</evidence>
<comment type="similarity">
    <text evidence="1">Belongs to the peptidase S28 family.</text>
</comment>
<dbReference type="Proteomes" id="UP000314980">
    <property type="component" value="Unassembled WGS sequence"/>
</dbReference>
<keyword evidence="8" id="KW-1185">Reference proteome</keyword>
<dbReference type="GO" id="GO:0005764">
    <property type="term" value="C:lysosome"/>
    <property type="evidence" value="ECO:0007669"/>
    <property type="project" value="TreeGrafter"/>
</dbReference>
<dbReference type="Gene3D" id="3.40.50.1820">
    <property type="entry name" value="alpha/beta hydrolase"/>
    <property type="match status" value="1"/>
</dbReference>
<dbReference type="Pfam" id="PF05577">
    <property type="entry name" value="Peptidase_S28"/>
    <property type="match status" value="1"/>
</dbReference>
<reference evidence="7" key="3">
    <citation type="submission" date="2025-09" db="UniProtKB">
        <authorList>
            <consortium name="Ensembl"/>
        </authorList>
    </citation>
    <scope>IDENTIFICATION</scope>
</reference>
<name>A0A4W6FHF7_LATCA</name>
<dbReference type="InParanoid" id="A0A4W6FHF7"/>
<dbReference type="InterPro" id="IPR008758">
    <property type="entry name" value="Peptidase_S28"/>
</dbReference>
<dbReference type="GO" id="GO:0005768">
    <property type="term" value="C:endosome"/>
    <property type="evidence" value="ECO:0007669"/>
    <property type="project" value="TreeGrafter"/>
</dbReference>
<evidence type="ECO:0000256" key="6">
    <source>
        <dbReference type="SAM" id="SignalP"/>
    </source>
</evidence>
<evidence type="ECO:0000256" key="2">
    <source>
        <dbReference type="ARBA" id="ARBA00022670"/>
    </source>
</evidence>
<dbReference type="AlphaFoldDB" id="A0A4W6FHF7"/>
<evidence type="ECO:0000256" key="3">
    <source>
        <dbReference type="ARBA" id="ARBA00022729"/>
    </source>
</evidence>
<protein>
    <recommendedName>
        <fullName evidence="9">Serine protease 16</fullName>
    </recommendedName>
</protein>
<feature type="chain" id="PRO_5021218545" description="Serine protease 16" evidence="6">
    <location>
        <begin position="21"/>
        <end position="277"/>
    </location>
</feature>
<dbReference type="Ensembl" id="ENSLCAT00010051164.1">
    <property type="protein sequence ID" value="ENSLCAP00010049895.1"/>
    <property type="gene ID" value="ENSLCAG00010023246.1"/>
</dbReference>
<keyword evidence="4" id="KW-0378">Hydrolase</keyword>
<sequence>MFLSSTRFLILLLLLNCVDAGRVLRKIKQRLRDLQLQEAKQRLLLRTASGHQPLQHVKEGRIQQPLNHFNRQDVSTFPQRFFVNEAFWRRPDGPVFLYIGGEGPIFEFDVLAGHHVEMAEEHGALLLALEHRFYGDSINPDGLETENLADLSSQQALADLAVFHQHMSQSFNLSSSNTWISFGGSYSGALSAWFRGKVQDWTQITLQKHIKPESLSIGIRERGKTIFPLLSFVHTLKEIREDALKLLSHHLVNLQPLGYVQVHRPGFDLWSLQGSSE</sequence>
<evidence type="ECO:0000256" key="1">
    <source>
        <dbReference type="ARBA" id="ARBA00011079"/>
    </source>
</evidence>
<dbReference type="InterPro" id="IPR029058">
    <property type="entry name" value="AB_hydrolase_fold"/>
</dbReference>
<dbReference type="PANTHER" id="PTHR11010">
    <property type="entry name" value="PROTEASE S28 PRO-X CARBOXYPEPTIDASE-RELATED"/>
    <property type="match status" value="1"/>
</dbReference>
<feature type="signal peptide" evidence="6">
    <location>
        <begin position="1"/>
        <end position="20"/>
    </location>
</feature>
<proteinExistence type="inferred from homology"/>
<evidence type="ECO:0000256" key="4">
    <source>
        <dbReference type="ARBA" id="ARBA00022801"/>
    </source>
</evidence>
<organism evidence="7 8">
    <name type="scientific">Lates calcarifer</name>
    <name type="common">Barramundi</name>
    <name type="synonym">Holocentrus calcarifer</name>
    <dbReference type="NCBI Taxonomy" id="8187"/>
    <lineage>
        <taxon>Eukaryota</taxon>
        <taxon>Metazoa</taxon>
        <taxon>Chordata</taxon>
        <taxon>Craniata</taxon>
        <taxon>Vertebrata</taxon>
        <taxon>Euteleostomi</taxon>
        <taxon>Actinopterygii</taxon>
        <taxon>Neopterygii</taxon>
        <taxon>Teleostei</taxon>
        <taxon>Neoteleostei</taxon>
        <taxon>Acanthomorphata</taxon>
        <taxon>Carangaria</taxon>
        <taxon>Carangaria incertae sedis</taxon>
        <taxon>Centropomidae</taxon>
        <taxon>Lates</taxon>
    </lineage>
</organism>
<dbReference type="SUPFAM" id="SSF53474">
    <property type="entry name" value="alpha/beta-Hydrolases"/>
    <property type="match status" value="1"/>
</dbReference>
<keyword evidence="3 6" id="KW-0732">Signal</keyword>
<dbReference type="GeneTree" id="ENSGT00940000160281"/>
<reference evidence="8" key="1">
    <citation type="submission" date="2015-09" db="EMBL/GenBank/DDBJ databases">
        <authorList>
            <person name="Sai Rama Sridatta P."/>
        </authorList>
    </citation>
    <scope>NUCLEOTIDE SEQUENCE [LARGE SCALE GENOMIC DNA]</scope>
</reference>
<evidence type="ECO:0000313" key="7">
    <source>
        <dbReference type="Ensembl" id="ENSLCAP00010049895.1"/>
    </source>
</evidence>
<dbReference type="GO" id="GO:0008239">
    <property type="term" value="F:dipeptidyl-peptidase activity"/>
    <property type="evidence" value="ECO:0007669"/>
    <property type="project" value="TreeGrafter"/>
</dbReference>
<reference evidence="7" key="2">
    <citation type="submission" date="2025-08" db="UniProtKB">
        <authorList>
            <consortium name="Ensembl"/>
        </authorList>
    </citation>
    <scope>IDENTIFICATION</scope>
</reference>
<evidence type="ECO:0008006" key="9">
    <source>
        <dbReference type="Google" id="ProtNLM"/>
    </source>
</evidence>
<keyword evidence="5" id="KW-0325">Glycoprotein</keyword>
<evidence type="ECO:0000313" key="8">
    <source>
        <dbReference type="Proteomes" id="UP000314980"/>
    </source>
</evidence>
<accession>A0A4W6FHF7</accession>
<dbReference type="PANTHER" id="PTHR11010:SF11">
    <property type="entry name" value="THYMUS-SPECIFIC SERINE PROTEASE"/>
    <property type="match status" value="1"/>
</dbReference>
<dbReference type="GO" id="GO:0006508">
    <property type="term" value="P:proteolysis"/>
    <property type="evidence" value="ECO:0007669"/>
    <property type="project" value="UniProtKB-KW"/>
</dbReference>
<dbReference type="GO" id="GO:0070008">
    <property type="term" value="F:serine-type exopeptidase activity"/>
    <property type="evidence" value="ECO:0007669"/>
    <property type="project" value="InterPro"/>
</dbReference>
<keyword evidence="2" id="KW-0645">Protease</keyword>